<dbReference type="InterPro" id="IPR036860">
    <property type="entry name" value="SH2_dom_sf"/>
</dbReference>
<dbReference type="InterPro" id="IPR035420">
    <property type="entry name" value="Spt6_SH2"/>
</dbReference>
<sequence length="194" mass="22633">MFAHQVSIKAKRGRKFRMVSIEPAWSTFFLLFAIHRESCTVNIKVASPVVCCLHFSLQLVRQNIGNWREDTFEDLDEVMDRYVDPLVANLKKMLSYRKFKNGSKAEVDQSLRSEKAVNPAIIVYCFGISHEYPGSLILSYIRNTNPHHEYVGMYPKGFKFRKRMFEDIDRLVVYFQRHIDDPRNLAPSIKDPGV</sequence>
<evidence type="ECO:0000313" key="2">
    <source>
        <dbReference type="EMBL" id="KAK1393604.1"/>
    </source>
</evidence>
<dbReference type="GO" id="GO:0008023">
    <property type="term" value="C:transcription elongation factor complex"/>
    <property type="evidence" value="ECO:0007669"/>
    <property type="project" value="TreeGrafter"/>
</dbReference>
<dbReference type="InterPro" id="IPR035018">
    <property type="entry name" value="Spt6_SH2_C"/>
</dbReference>
<evidence type="ECO:0000259" key="1">
    <source>
        <dbReference type="Pfam" id="PF14633"/>
    </source>
</evidence>
<dbReference type="EMBL" id="JAUIZM010000003">
    <property type="protein sequence ID" value="KAK1393604.1"/>
    <property type="molecule type" value="Genomic_DNA"/>
</dbReference>
<dbReference type="InterPro" id="IPR017072">
    <property type="entry name" value="TF_Spt6"/>
</dbReference>
<dbReference type="FunFam" id="3.30.505.10:FF:000050">
    <property type="entry name" value="Transcription elongation factor spt6"/>
    <property type="match status" value="1"/>
</dbReference>
<dbReference type="AlphaFoldDB" id="A0AAD8N1X3"/>
<dbReference type="GO" id="GO:0140673">
    <property type="term" value="P:transcription elongation-coupled chromatin remodeling"/>
    <property type="evidence" value="ECO:0007669"/>
    <property type="project" value="InterPro"/>
</dbReference>
<dbReference type="GO" id="GO:0042393">
    <property type="term" value="F:histone binding"/>
    <property type="evidence" value="ECO:0007669"/>
    <property type="project" value="TreeGrafter"/>
</dbReference>
<dbReference type="Proteomes" id="UP001237642">
    <property type="component" value="Unassembled WGS sequence"/>
</dbReference>
<dbReference type="Pfam" id="PF14633">
    <property type="entry name" value="SH2_2"/>
    <property type="match status" value="1"/>
</dbReference>
<reference evidence="2" key="1">
    <citation type="submission" date="2023-02" db="EMBL/GenBank/DDBJ databases">
        <title>Genome of toxic invasive species Heracleum sosnowskyi carries increased number of genes despite the absence of recent whole-genome duplications.</title>
        <authorList>
            <person name="Schelkunov M."/>
            <person name="Shtratnikova V."/>
            <person name="Makarenko M."/>
            <person name="Klepikova A."/>
            <person name="Omelchenko D."/>
            <person name="Novikova G."/>
            <person name="Obukhova E."/>
            <person name="Bogdanov V."/>
            <person name="Penin A."/>
            <person name="Logacheva M."/>
        </authorList>
    </citation>
    <scope>NUCLEOTIDE SEQUENCE</scope>
    <source>
        <strain evidence="2">Hsosn_3</strain>
        <tissue evidence="2">Leaf</tissue>
    </source>
</reference>
<dbReference type="PANTHER" id="PTHR10145">
    <property type="entry name" value="TRANSCRIPTION ELONGATION FACTOR SPT6"/>
    <property type="match status" value="1"/>
</dbReference>
<dbReference type="PANTHER" id="PTHR10145:SF6">
    <property type="entry name" value="TRANSCRIPTION ELONGATION FACTOR SPT6"/>
    <property type="match status" value="1"/>
</dbReference>
<evidence type="ECO:0000313" key="3">
    <source>
        <dbReference type="Proteomes" id="UP001237642"/>
    </source>
</evidence>
<gene>
    <name evidence="2" type="ORF">POM88_012660</name>
</gene>
<dbReference type="CDD" id="cd09928">
    <property type="entry name" value="SH2_Cterm_SPT6_like"/>
    <property type="match status" value="1"/>
</dbReference>
<proteinExistence type="predicted"/>
<protein>
    <recommendedName>
        <fullName evidence="1">Spt6 SH2 domain-containing protein</fullName>
    </recommendedName>
</protein>
<accession>A0AAD8N1X3</accession>
<feature type="domain" description="Spt6 SH2" evidence="1">
    <location>
        <begin position="69"/>
        <end position="178"/>
    </location>
</feature>
<organism evidence="2 3">
    <name type="scientific">Heracleum sosnowskyi</name>
    <dbReference type="NCBI Taxonomy" id="360622"/>
    <lineage>
        <taxon>Eukaryota</taxon>
        <taxon>Viridiplantae</taxon>
        <taxon>Streptophyta</taxon>
        <taxon>Embryophyta</taxon>
        <taxon>Tracheophyta</taxon>
        <taxon>Spermatophyta</taxon>
        <taxon>Magnoliopsida</taxon>
        <taxon>eudicotyledons</taxon>
        <taxon>Gunneridae</taxon>
        <taxon>Pentapetalae</taxon>
        <taxon>asterids</taxon>
        <taxon>campanulids</taxon>
        <taxon>Apiales</taxon>
        <taxon>Apiaceae</taxon>
        <taxon>Apioideae</taxon>
        <taxon>apioid superclade</taxon>
        <taxon>Tordylieae</taxon>
        <taxon>Tordyliinae</taxon>
        <taxon>Heracleum</taxon>
    </lineage>
</organism>
<dbReference type="GO" id="GO:0031491">
    <property type="term" value="F:nucleosome binding"/>
    <property type="evidence" value="ECO:0007669"/>
    <property type="project" value="TreeGrafter"/>
</dbReference>
<dbReference type="Gene3D" id="3.30.505.10">
    <property type="entry name" value="SH2 domain"/>
    <property type="match status" value="1"/>
</dbReference>
<dbReference type="SUPFAM" id="SSF55550">
    <property type="entry name" value="SH2 domain"/>
    <property type="match status" value="1"/>
</dbReference>
<name>A0AAD8N1X3_9APIA</name>
<keyword evidence="3" id="KW-1185">Reference proteome</keyword>
<reference evidence="2" key="2">
    <citation type="submission" date="2023-05" db="EMBL/GenBank/DDBJ databases">
        <authorList>
            <person name="Schelkunov M.I."/>
        </authorList>
    </citation>
    <scope>NUCLEOTIDE SEQUENCE</scope>
    <source>
        <strain evidence="2">Hsosn_3</strain>
        <tissue evidence="2">Leaf</tissue>
    </source>
</reference>
<dbReference type="GO" id="GO:0034728">
    <property type="term" value="P:nucleosome organization"/>
    <property type="evidence" value="ECO:0007669"/>
    <property type="project" value="TreeGrafter"/>
</dbReference>
<comment type="caution">
    <text evidence="2">The sequence shown here is derived from an EMBL/GenBank/DDBJ whole genome shotgun (WGS) entry which is preliminary data.</text>
</comment>